<gene>
    <name evidence="2" type="ORF">ACFQO8_03860</name>
</gene>
<dbReference type="InterPro" id="IPR010572">
    <property type="entry name" value="Tail_dom"/>
</dbReference>
<organism evidence="2 3">
    <name type="scientific">Exiguobacterium aestuarii</name>
    <dbReference type="NCBI Taxonomy" id="273527"/>
    <lineage>
        <taxon>Bacteria</taxon>
        <taxon>Bacillati</taxon>
        <taxon>Bacillota</taxon>
        <taxon>Bacilli</taxon>
        <taxon>Bacillales</taxon>
        <taxon>Bacillales Family XII. Incertae Sedis</taxon>
        <taxon>Exiguobacterium</taxon>
    </lineage>
</organism>
<name>A0ABW2PIF3_9BACL</name>
<keyword evidence="3" id="KW-1185">Reference proteome</keyword>
<proteinExistence type="predicted"/>
<dbReference type="Proteomes" id="UP001596439">
    <property type="component" value="Unassembled WGS sequence"/>
</dbReference>
<sequence>MYTVYCDDQLLYDPRVEELTLEDPKIALEVNKTGAFDFVIYPTHPLYTSIKRLKSVIEVYQRTRLVFRGRVLNDEIGLYKEKKVICEGDLAYFNDSIQRPYEHAGSVADYLSMLLAAHNAQVEPNKRFVLGNVTVMDGNDYIVRADSTYPNTWEVLNSKLLELLGGYLIVRRESGINYLDYLADSPYTTLQTIELGTNLLDFMREQKGEDIATAIIPIGAKLSDVDGNEQRLDIKSVNNGLDYVHDQDAVNEYGWIFKTVEYNDVTLPENLLTKGQEALAEATQTSVNLELKAVDLSMEDVSIDEFKLFEYVTVTSLPHDINASYLVKQMTLDLDKPENNSITIGSSYRTFVGQKISTDSAVKSIKSDYATNTKLNEVSKSVDEVSLNVTQVTQEIETSVAATYATKDELESFSTTAAGTYATKNEVSTLETNVDDTYSTKAELETYKTEVAASLTQVNDELQEVDDHIAFVNGNIELGHMNNPLRLVIESNAVVVKMNGVAVVTIDDQGNITTSGSVTATGGHL</sequence>
<dbReference type="InterPro" id="IPR007119">
    <property type="entry name" value="Phage_tail_spike_N"/>
</dbReference>
<dbReference type="NCBIfam" id="TIGR01665">
    <property type="entry name" value="put_anti_recept"/>
    <property type="match status" value="1"/>
</dbReference>
<evidence type="ECO:0000259" key="1">
    <source>
        <dbReference type="Pfam" id="PF06605"/>
    </source>
</evidence>
<comment type="caution">
    <text evidence="2">The sequence shown here is derived from an EMBL/GenBank/DDBJ whole genome shotgun (WGS) entry which is preliminary data.</text>
</comment>
<reference evidence="3" key="1">
    <citation type="journal article" date="2019" name="Int. J. Syst. Evol. Microbiol.">
        <title>The Global Catalogue of Microorganisms (GCM) 10K type strain sequencing project: providing services to taxonomists for standard genome sequencing and annotation.</title>
        <authorList>
            <consortium name="The Broad Institute Genomics Platform"/>
            <consortium name="The Broad Institute Genome Sequencing Center for Infectious Disease"/>
            <person name="Wu L."/>
            <person name="Ma J."/>
        </authorList>
    </citation>
    <scope>NUCLEOTIDE SEQUENCE [LARGE SCALE GENOMIC DNA]</scope>
    <source>
        <strain evidence="3">CCUG 55590</strain>
    </source>
</reference>
<evidence type="ECO:0000313" key="2">
    <source>
        <dbReference type="EMBL" id="MFC7389267.1"/>
    </source>
</evidence>
<accession>A0ABW2PIF3</accession>
<protein>
    <submittedName>
        <fullName evidence="2">Phage tail spike protein</fullName>
    </submittedName>
</protein>
<feature type="domain" description="Tail spike" evidence="1">
    <location>
        <begin position="146"/>
        <end position="352"/>
    </location>
</feature>
<dbReference type="Pfam" id="PF06605">
    <property type="entry name" value="Prophage_tail"/>
    <property type="match status" value="1"/>
</dbReference>
<dbReference type="RefSeq" id="WP_214787107.1">
    <property type="nucleotide sequence ID" value="NZ_JANIEL010000112.1"/>
</dbReference>
<dbReference type="EMBL" id="JBHTCE010000001">
    <property type="protein sequence ID" value="MFC7389267.1"/>
    <property type="molecule type" value="Genomic_DNA"/>
</dbReference>
<evidence type="ECO:0000313" key="3">
    <source>
        <dbReference type="Proteomes" id="UP001596439"/>
    </source>
</evidence>